<gene>
    <name evidence="9" type="ORF">SAMN02910432_01872</name>
</gene>
<evidence type="ECO:0000256" key="7">
    <source>
        <dbReference type="ARBA" id="ARBA00023136"/>
    </source>
</evidence>
<evidence type="ECO:0000256" key="1">
    <source>
        <dbReference type="ARBA" id="ARBA00005417"/>
    </source>
</evidence>
<dbReference type="GO" id="GO:0016887">
    <property type="term" value="F:ATP hydrolysis activity"/>
    <property type="evidence" value="ECO:0007669"/>
    <property type="project" value="InterPro"/>
</dbReference>
<keyword evidence="5 9" id="KW-0067">ATP-binding</keyword>
<protein>
    <submittedName>
        <fullName evidence="9">Energy-coupling factor transport system ATP-binding protein</fullName>
    </submittedName>
</protein>
<dbReference type="GO" id="GO:0043190">
    <property type="term" value="C:ATP-binding cassette (ABC) transporter complex"/>
    <property type="evidence" value="ECO:0007669"/>
    <property type="project" value="TreeGrafter"/>
</dbReference>
<keyword evidence="2" id="KW-0813">Transport</keyword>
<dbReference type="PANTHER" id="PTHR43553">
    <property type="entry name" value="HEAVY METAL TRANSPORTER"/>
    <property type="match status" value="1"/>
</dbReference>
<dbReference type="GO" id="GO:0005524">
    <property type="term" value="F:ATP binding"/>
    <property type="evidence" value="ECO:0007669"/>
    <property type="project" value="UniProtKB-KW"/>
</dbReference>
<evidence type="ECO:0000256" key="5">
    <source>
        <dbReference type="ARBA" id="ARBA00022840"/>
    </source>
</evidence>
<dbReference type="RefSeq" id="WP_046922138.1">
    <property type="nucleotide sequence ID" value="NZ_AYYL01000044.1"/>
</dbReference>
<comment type="similarity">
    <text evidence="1">Belongs to the ABC transporter superfamily.</text>
</comment>
<keyword evidence="7" id="KW-0472">Membrane</keyword>
<dbReference type="InterPro" id="IPR003439">
    <property type="entry name" value="ABC_transporter-like_ATP-bd"/>
</dbReference>
<organism evidence="9 10">
    <name type="scientific">Ligilactobacillus ruminis DSM 20403 = NBRC 102161</name>
    <dbReference type="NCBI Taxonomy" id="1423798"/>
    <lineage>
        <taxon>Bacteria</taxon>
        <taxon>Bacillati</taxon>
        <taxon>Bacillota</taxon>
        <taxon>Bacilli</taxon>
        <taxon>Lactobacillales</taxon>
        <taxon>Lactobacillaceae</taxon>
        <taxon>Ligilactobacillus</taxon>
    </lineage>
</organism>
<evidence type="ECO:0000259" key="8">
    <source>
        <dbReference type="PROSITE" id="PS50893"/>
    </source>
</evidence>
<evidence type="ECO:0000313" key="9">
    <source>
        <dbReference type="EMBL" id="SFG56688.1"/>
    </source>
</evidence>
<dbReference type="InterPro" id="IPR003593">
    <property type="entry name" value="AAA+_ATPase"/>
</dbReference>
<dbReference type="Pfam" id="PF00005">
    <property type="entry name" value="ABC_tran"/>
    <property type="match status" value="1"/>
</dbReference>
<dbReference type="SMART" id="SM00382">
    <property type="entry name" value="AAA"/>
    <property type="match status" value="1"/>
</dbReference>
<dbReference type="AlphaFoldDB" id="A0A1I2SVP3"/>
<dbReference type="InterPro" id="IPR027417">
    <property type="entry name" value="P-loop_NTPase"/>
</dbReference>
<evidence type="ECO:0000313" key="10">
    <source>
        <dbReference type="Proteomes" id="UP000182635"/>
    </source>
</evidence>
<sequence length="254" mass="28947">MTKIEINDLKFTYPGDNFGLKIKHLTFSEGMIAIIGQNGAGKSTLLRLLSGLNQPDSGEITVEGQNLNDYIGDKRLERIGLTFQDPNDQIFNATVKKEVEWGLRQMDKSETEVERITEEVLQEVGLADKMDENPYDLSLSERKLLSIATVVAVRPKILLFDEPMMSLDWPSRKKITAIFRYLADRGHVVITITHDMDWVLEEYEDVYAMAHGELVYSGKTSEFFESPSLVEEVGVLLPKATEVKRELDRYLKEK</sequence>
<dbReference type="InterPro" id="IPR015856">
    <property type="entry name" value="ABC_transpr_CbiO/EcfA_su"/>
</dbReference>
<dbReference type="CDD" id="cd03225">
    <property type="entry name" value="ABC_cobalt_CbiO_domain1"/>
    <property type="match status" value="1"/>
</dbReference>
<dbReference type="SUPFAM" id="SSF52540">
    <property type="entry name" value="P-loop containing nucleoside triphosphate hydrolases"/>
    <property type="match status" value="1"/>
</dbReference>
<keyword evidence="6" id="KW-1278">Translocase</keyword>
<keyword evidence="4" id="KW-0547">Nucleotide-binding</keyword>
<dbReference type="InterPro" id="IPR050095">
    <property type="entry name" value="ECF_ABC_transporter_ATP-bd"/>
</dbReference>
<proteinExistence type="inferred from homology"/>
<evidence type="ECO:0000256" key="3">
    <source>
        <dbReference type="ARBA" id="ARBA00022475"/>
    </source>
</evidence>
<evidence type="ECO:0000256" key="2">
    <source>
        <dbReference type="ARBA" id="ARBA00022448"/>
    </source>
</evidence>
<accession>A0A1I2SVP3</accession>
<dbReference type="OrthoDB" id="9784332at2"/>
<dbReference type="EMBL" id="FOPI01000040">
    <property type="protein sequence ID" value="SFG56688.1"/>
    <property type="molecule type" value="Genomic_DNA"/>
</dbReference>
<evidence type="ECO:0000256" key="6">
    <source>
        <dbReference type="ARBA" id="ARBA00022967"/>
    </source>
</evidence>
<feature type="domain" description="ABC transporter" evidence="8">
    <location>
        <begin position="4"/>
        <end position="236"/>
    </location>
</feature>
<reference evidence="10" key="1">
    <citation type="submission" date="2016-10" db="EMBL/GenBank/DDBJ databases">
        <authorList>
            <person name="Varghese N."/>
            <person name="Submissions S."/>
        </authorList>
    </citation>
    <scope>NUCLEOTIDE SEQUENCE [LARGE SCALE GENOMIC DNA]</scope>
    <source>
        <strain evidence="10">DSM 20403</strain>
    </source>
</reference>
<dbReference type="Proteomes" id="UP000182635">
    <property type="component" value="Unassembled WGS sequence"/>
</dbReference>
<dbReference type="GO" id="GO:0042626">
    <property type="term" value="F:ATPase-coupled transmembrane transporter activity"/>
    <property type="evidence" value="ECO:0007669"/>
    <property type="project" value="TreeGrafter"/>
</dbReference>
<name>A0A1I2SVP3_9LACO</name>
<evidence type="ECO:0000256" key="4">
    <source>
        <dbReference type="ARBA" id="ARBA00022741"/>
    </source>
</evidence>
<dbReference type="Gene3D" id="3.40.50.300">
    <property type="entry name" value="P-loop containing nucleotide triphosphate hydrolases"/>
    <property type="match status" value="1"/>
</dbReference>
<dbReference type="PROSITE" id="PS50893">
    <property type="entry name" value="ABC_TRANSPORTER_2"/>
    <property type="match status" value="1"/>
</dbReference>
<keyword evidence="3" id="KW-1003">Cell membrane</keyword>